<reference evidence="4" key="1">
    <citation type="submission" date="2023-10" db="EMBL/GenBank/DDBJ databases">
        <authorList>
            <person name="Chen Y."/>
            <person name="Shah S."/>
            <person name="Dougan E. K."/>
            <person name="Thang M."/>
            <person name="Chan C."/>
        </authorList>
    </citation>
    <scope>NUCLEOTIDE SEQUENCE [LARGE SCALE GENOMIC DNA]</scope>
</reference>
<protein>
    <recommendedName>
        <fullName evidence="3">EF-hand domain-containing protein</fullName>
    </recommendedName>
</protein>
<dbReference type="Proteomes" id="UP001189429">
    <property type="component" value="Unassembled WGS sequence"/>
</dbReference>
<dbReference type="InterPro" id="IPR002048">
    <property type="entry name" value="EF_hand_dom"/>
</dbReference>
<dbReference type="InterPro" id="IPR018247">
    <property type="entry name" value="EF_Hand_1_Ca_BS"/>
</dbReference>
<keyword evidence="1" id="KW-0106">Calcium</keyword>
<evidence type="ECO:0000313" key="5">
    <source>
        <dbReference type="Proteomes" id="UP001189429"/>
    </source>
</evidence>
<sequence>GAKQARPASVAGAALLEAAWSVLDSDADGRVLRRDLHRCDRDKNLSTSVIQLLSAPGTDTNEDGVMDHYEFVAALSKQGRAFPPNSTSCMLLASTSIATAAWTLADVDEDDEVSGEELRTALQADVAGLASGPLDRDGFVAALSDLGAAPSADWDPEAVIGVAAAEVAWDVVDQDGDGVVSWTDLDECKQQGLLAPDALQVLMGADSDGDGGLSHAEFVAARANADMSSQDVCDSFVSKGISSRRKGSPHSAGADWPDAKRRWCCTFEGIGCGSSTTTAATALAYDCSAAGAWSTAHRIWCCEHNGLGCATTTAASSTLRHTSTSTSRSRGARSSSTSSSSLASTTSAPHNCHAGLQHWRTAWTAGKASWCCEHYAVGCTTTTASYECHGGRSNDTSSWSDAQRAWCCASNGVGCPPATTPYKCQDGPSSKWTSRKRRWCCQHYSRGCATTTSVLFDCEADLTHWKEGWTPEKREWCCQQRGLGCPEAPPEDAAEDTTSELFDCAAGFSNWEAGWSPEKKAWCCEGKGVACEHTTSELFDCAAGFSNCSLTALPASRTGRRAGLRKRRHGAARAGWSPEKKAWCCDSKGVACEHTTSELFDCAAGFSNWEAGWPPEKKAWCCDSKGVACEHTTTELFDCAAGLANWEAGWSPEKKAWCCDRQGVACEDTTTEPFDCEAGLANWGAGWSPEKKAWCCDSKGVACPEDTTVEPFDCAAGLANWEEGWSREKKAWCCDSEAVGCENAAHEKRRLNAHEKLAG</sequence>
<dbReference type="SUPFAM" id="SSF47473">
    <property type="entry name" value="EF-hand"/>
    <property type="match status" value="2"/>
</dbReference>
<feature type="region of interest" description="Disordered" evidence="2">
    <location>
        <begin position="320"/>
        <end position="348"/>
    </location>
</feature>
<dbReference type="Gene3D" id="1.10.238.10">
    <property type="entry name" value="EF-hand"/>
    <property type="match status" value="2"/>
</dbReference>
<accession>A0ABN9U6D4</accession>
<evidence type="ECO:0000313" key="4">
    <source>
        <dbReference type="EMBL" id="CAK0854563.1"/>
    </source>
</evidence>
<feature type="non-terminal residue" evidence="4">
    <location>
        <position position="1"/>
    </location>
</feature>
<name>A0ABN9U6D4_9DINO</name>
<keyword evidence="5" id="KW-1185">Reference proteome</keyword>
<evidence type="ECO:0000259" key="3">
    <source>
        <dbReference type="PROSITE" id="PS50222"/>
    </source>
</evidence>
<evidence type="ECO:0000256" key="1">
    <source>
        <dbReference type="ARBA" id="ARBA00022837"/>
    </source>
</evidence>
<dbReference type="SMART" id="SM00054">
    <property type="entry name" value="EFh"/>
    <property type="match status" value="4"/>
</dbReference>
<feature type="domain" description="EF-hand" evidence="3">
    <location>
        <begin position="93"/>
        <end position="128"/>
    </location>
</feature>
<dbReference type="InterPro" id="IPR011992">
    <property type="entry name" value="EF-hand-dom_pair"/>
</dbReference>
<organism evidence="4 5">
    <name type="scientific">Prorocentrum cordatum</name>
    <dbReference type="NCBI Taxonomy" id="2364126"/>
    <lineage>
        <taxon>Eukaryota</taxon>
        <taxon>Sar</taxon>
        <taxon>Alveolata</taxon>
        <taxon>Dinophyceae</taxon>
        <taxon>Prorocentrales</taxon>
        <taxon>Prorocentraceae</taxon>
        <taxon>Prorocentrum</taxon>
    </lineage>
</organism>
<gene>
    <name evidence="4" type="ORF">PCOR1329_LOCUS45616</name>
</gene>
<proteinExistence type="predicted"/>
<dbReference type="EMBL" id="CAUYUJ010015487">
    <property type="protein sequence ID" value="CAK0854563.1"/>
    <property type="molecule type" value="Genomic_DNA"/>
</dbReference>
<evidence type="ECO:0000256" key="2">
    <source>
        <dbReference type="SAM" id="MobiDB-lite"/>
    </source>
</evidence>
<dbReference type="PROSITE" id="PS50222">
    <property type="entry name" value="EF_HAND_2"/>
    <property type="match status" value="1"/>
</dbReference>
<comment type="caution">
    <text evidence="4">The sequence shown here is derived from an EMBL/GenBank/DDBJ whole genome shotgun (WGS) entry which is preliminary data.</text>
</comment>
<dbReference type="PROSITE" id="PS00018">
    <property type="entry name" value="EF_HAND_1"/>
    <property type="match status" value="3"/>
</dbReference>